<proteinExistence type="predicted"/>
<evidence type="ECO:0000313" key="4">
    <source>
        <dbReference type="Proteomes" id="UP000013047"/>
    </source>
</evidence>
<protein>
    <submittedName>
        <fullName evidence="2">Transposase IS4 family protein</fullName>
    </submittedName>
</protein>
<dbReference type="RefSeq" id="WP_004374498.1">
    <property type="nucleotide sequence ID" value="NZ_AMXF01000208.1"/>
</dbReference>
<dbReference type="Proteomes" id="UP000013047">
    <property type="component" value="Unassembled WGS sequence"/>
</dbReference>
<feature type="non-terminal residue" evidence="2">
    <location>
        <position position="58"/>
    </location>
</feature>
<gene>
    <name evidence="3" type="ORF">C667_18624</name>
    <name evidence="2" type="ORF">C667_24626</name>
</gene>
<accession>N6YM77</accession>
<dbReference type="AlphaFoldDB" id="N6YM77"/>
<reference evidence="2 4" key="1">
    <citation type="submission" date="2012-09" db="EMBL/GenBank/DDBJ databases">
        <title>Draft Genome Sequences of 6 Strains from Genus Thauera.</title>
        <authorList>
            <person name="Liu B."/>
            <person name="Shapleigh J.P."/>
            <person name="Frostegard A.H."/>
        </authorList>
    </citation>
    <scope>NUCLEOTIDE SEQUENCE [LARGE SCALE GENOMIC DNA]</scope>
    <source>
        <strain evidence="2 4">B4P</strain>
    </source>
</reference>
<dbReference type="Pfam" id="PF13808">
    <property type="entry name" value="DDE_Tnp_1_assoc"/>
    <property type="match status" value="1"/>
</dbReference>
<evidence type="ECO:0000313" key="3">
    <source>
        <dbReference type="EMBL" id="ENO95506.1"/>
    </source>
</evidence>
<feature type="domain" description="H repeat-associated protein N-terminal" evidence="1">
    <location>
        <begin position="2"/>
        <end position="57"/>
    </location>
</feature>
<dbReference type="EMBL" id="AMXF01000208">
    <property type="protein sequence ID" value="ENO95506.1"/>
    <property type="molecule type" value="Genomic_DNA"/>
</dbReference>
<dbReference type="EMBL" id="AMXF01000666">
    <property type="protein sequence ID" value="ENO83452.1"/>
    <property type="molecule type" value="Genomic_DNA"/>
</dbReference>
<evidence type="ECO:0000259" key="1">
    <source>
        <dbReference type="Pfam" id="PF13808"/>
    </source>
</evidence>
<name>N6YM77_9RHOO</name>
<sequence length="58" mass="6796">MSYLDEIDDPRKPSNGTLHDFREILVILIAAVLSDCDTVEDITFWARTKEAWLRRFLV</sequence>
<dbReference type="InterPro" id="IPR032806">
    <property type="entry name" value="YbfD_N"/>
</dbReference>
<evidence type="ECO:0000313" key="2">
    <source>
        <dbReference type="EMBL" id="ENO83452.1"/>
    </source>
</evidence>
<organism evidence="2 4">
    <name type="scientific">Thauera phenylacetica B4P</name>
    <dbReference type="NCBI Taxonomy" id="1234382"/>
    <lineage>
        <taxon>Bacteria</taxon>
        <taxon>Pseudomonadati</taxon>
        <taxon>Pseudomonadota</taxon>
        <taxon>Betaproteobacteria</taxon>
        <taxon>Rhodocyclales</taxon>
        <taxon>Zoogloeaceae</taxon>
        <taxon>Thauera</taxon>
    </lineage>
</organism>
<keyword evidence="4" id="KW-1185">Reference proteome</keyword>
<comment type="caution">
    <text evidence="2">The sequence shown here is derived from an EMBL/GenBank/DDBJ whole genome shotgun (WGS) entry which is preliminary data.</text>
</comment>